<sequence length="181" mass="21155">MHTQKRTLNRHLTCDLPDMHRAMQQGLFPPFQLAKLGVARWTPHFIRTHGFLSAYFKRPRSAEYEDGNCNVIVRRDGFHLSSTDSHVRPPLLPSFLPSQRAPKERDPYAVKPYNYPLNYYTGHQEHPSIYSPTRKHRLLGRIPRVAYCTFDSQIPQIAHRRRLQPIVFPTTVADCLMPRAR</sequence>
<keyword evidence="2" id="KW-1185">Reference proteome</keyword>
<comment type="caution">
    <text evidence="1">The sequence shown here is derived from an EMBL/GenBank/DDBJ whole genome shotgun (WGS) entry which is preliminary data.</text>
</comment>
<dbReference type="Proteomes" id="UP000322873">
    <property type="component" value="Unassembled WGS sequence"/>
</dbReference>
<organism evidence="1 2">
    <name type="scientific">Monilinia fructicola</name>
    <name type="common">Brown rot fungus</name>
    <name type="synonym">Ciboria fructicola</name>
    <dbReference type="NCBI Taxonomy" id="38448"/>
    <lineage>
        <taxon>Eukaryota</taxon>
        <taxon>Fungi</taxon>
        <taxon>Dikarya</taxon>
        <taxon>Ascomycota</taxon>
        <taxon>Pezizomycotina</taxon>
        <taxon>Leotiomycetes</taxon>
        <taxon>Helotiales</taxon>
        <taxon>Sclerotiniaceae</taxon>
        <taxon>Monilinia</taxon>
    </lineage>
</organism>
<dbReference type="AlphaFoldDB" id="A0A5M9JC81"/>
<evidence type="ECO:0000313" key="1">
    <source>
        <dbReference type="EMBL" id="KAA8565266.1"/>
    </source>
</evidence>
<accession>A0A5M9JC81</accession>
<evidence type="ECO:0000313" key="2">
    <source>
        <dbReference type="Proteomes" id="UP000322873"/>
    </source>
</evidence>
<gene>
    <name evidence="1" type="ORF">EYC84_010991</name>
</gene>
<proteinExistence type="predicted"/>
<protein>
    <submittedName>
        <fullName evidence="1">Uncharacterized protein</fullName>
    </submittedName>
</protein>
<reference evidence="1 2" key="1">
    <citation type="submission" date="2019-06" db="EMBL/GenBank/DDBJ databases">
        <title>Genome Sequence of the Brown Rot Fungal Pathogen Monilinia fructicola.</title>
        <authorList>
            <person name="De Miccolis Angelini R.M."/>
            <person name="Landi L."/>
            <person name="Abate D."/>
            <person name="Pollastro S."/>
            <person name="Romanazzi G."/>
            <person name="Faretra F."/>
        </authorList>
    </citation>
    <scope>NUCLEOTIDE SEQUENCE [LARGE SCALE GENOMIC DNA]</scope>
    <source>
        <strain evidence="1 2">Mfrc123</strain>
    </source>
</reference>
<dbReference type="EMBL" id="VICG01000014">
    <property type="protein sequence ID" value="KAA8565266.1"/>
    <property type="molecule type" value="Genomic_DNA"/>
</dbReference>
<name>A0A5M9JC81_MONFR</name>